<dbReference type="AlphaFoldDB" id="A0A5C4WZH4"/>
<evidence type="ECO:0000256" key="1">
    <source>
        <dbReference type="SAM" id="Phobius"/>
    </source>
</evidence>
<dbReference type="RefSeq" id="WP_139469221.1">
    <property type="nucleotide sequence ID" value="NZ_VDMQ01000008.1"/>
</dbReference>
<feature type="transmembrane region" description="Helical" evidence="1">
    <location>
        <begin position="40"/>
        <end position="61"/>
    </location>
</feature>
<evidence type="ECO:0008006" key="4">
    <source>
        <dbReference type="Google" id="ProtNLM"/>
    </source>
</evidence>
<evidence type="ECO:0000313" key="3">
    <source>
        <dbReference type="Proteomes" id="UP000314223"/>
    </source>
</evidence>
<dbReference type="EMBL" id="VDMQ01000008">
    <property type="protein sequence ID" value="TNM53716.1"/>
    <property type="molecule type" value="Genomic_DNA"/>
</dbReference>
<comment type="caution">
    <text evidence="2">The sequence shown here is derived from an EMBL/GenBank/DDBJ whole genome shotgun (WGS) entry which is preliminary data.</text>
</comment>
<keyword evidence="1" id="KW-1133">Transmembrane helix</keyword>
<protein>
    <recommendedName>
        <fullName evidence="4">SipW-cognate class signal peptide</fullName>
    </recommendedName>
</protein>
<keyword evidence="1" id="KW-0812">Transmembrane</keyword>
<dbReference type="Proteomes" id="UP000314223">
    <property type="component" value="Unassembled WGS sequence"/>
</dbReference>
<reference evidence="2 3" key="1">
    <citation type="submission" date="2019-06" db="EMBL/GenBank/DDBJ databases">
        <authorList>
            <person name="Mardanova A.M."/>
            <person name="Pudova D.S."/>
            <person name="Shagimardanova E.I."/>
            <person name="Gogoleva N.E."/>
            <person name="Lutfullin M.T."/>
            <person name="Hadieva G.F."/>
            <person name="Sharipova M.R."/>
        </authorList>
    </citation>
    <scope>NUCLEOTIDE SEQUENCE [LARGE SCALE GENOMIC DNA]</scope>
    <source>
        <strain evidence="2 3">MG-1</strain>
    </source>
</reference>
<gene>
    <name evidence="2" type="ORF">FHQ09_13120</name>
</gene>
<keyword evidence="1" id="KW-0472">Membrane</keyword>
<dbReference type="InterPro" id="IPR023833">
    <property type="entry name" value="Signal_pept_SipW-depend-type"/>
</dbReference>
<evidence type="ECO:0000313" key="2">
    <source>
        <dbReference type="EMBL" id="TNM53716.1"/>
    </source>
</evidence>
<dbReference type="NCBIfam" id="TIGR04088">
    <property type="entry name" value="cognate_SipW"/>
    <property type="match status" value="1"/>
</dbReference>
<accession>A0A5C4WZH4</accession>
<sequence>MRSLLPTLHRFFSSRRAPDDARPVSRRQLRQRQQLRGRRIKAILAGGLVLGVGATATVAAWTDSEEASGSFEAGRFNIELRVGGEWNGTNEMTFNAGNMYPGQKVYAPVSVRTTSNTSIDGKLTVSARGISNPNSFASALSYRVVARSTSGVACNAGNFPGPGAFVFGSAAAAIPLSSTTTADSTQTLKAASASVQDYCFEVTLASNAPSSAQGLQAGHTWTFTAESTAPGN</sequence>
<organism evidence="2 3">
    <name type="scientific">Brevibacterium sediminis</name>
    <dbReference type="NCBI Taxonomy" id="1857024"/>
    <lineage>
        <taxon>Bacteria</taxon>
        <taxon>Bacillati</taxon>
        <taxon>Actinomycetota</taxon>
        <taxon>Actinomycetes</taxon>
        <taxon>Micrococcales</taxon>
        <taxon>Brevibacteriaceae</taxon>
        <taxon>Brevibacterium</taxon>
    </lineage>
</organism>
<proteinExistence type="predicted"/>
<name>A0A5C4WZH4_9MICO</name>